<evidence type="ECO:0000313" key="9">
    <source>
        <dbReference type="Proteomes" id="UP000287166"/>
    </source>
</evidence>
<evidence type="ECO:0000259" key="7">
    <source>
        <dbReference type="Pfam" id="PF01284"/>
    </source>
</evidence>
<dbReference type="GeneID" id="38785425"/>
<reference evidence="8 9" key="1">
    <citation type="journal article" date="2018" name="Sci. Rep.">
        <title>Genome sequence of the cauliflower mushroom Sparassis crispa (Hanabiratake) and its association with beneficial usage.</title>
        <authorList>
            <person name="Kiyama R."/>
            <person name="Furutani Y."/>
            <person name="Kawaguchi K."/>
            <person name="Nakanishi T."/>
        </authorList>
    </citation>
    <scope>NUCLEOTIDE SEQUENCE [LARGE SCALE GENOMIC DNA]</scope>
</reference>
<name>A0A401H274_9APHY</name>
<protein>
    <recommendedName>
        <fullName evidence="7">MARVEL domain-containing protein</fullName>
    </recommendedName>
</protein>
<dbReference type="InParanoid" id="A0A401H274"/>
<dbReference type="Proteomes" id="UP000287166">
    <property type="component" value="Unassembled WGS sequence"/>
</dbReference>
<keyword evidence="4 6" id="KW-0472">Membrane</keyword>
<evidence type="ECO:0000256" key="1">
    <source>
        <dbReference type="ARBA" id="ARBA00004141"/>
    </source>
</evidence>
<feature type="transmembrane region" description="Helical" evidence="6">
    <location>
        <begin position="57"/>
        <end position="75"/>
    </location>
</feature>
<feature type="compositionally biased region" description="Polar residues" evidence="5">
    <location>
        <begin position="344"/>
        <end position="363"/>
    </location>
</feature>
<comment type="subcellular location">
    <subcellularLocation>
        <location evidence="1">Membrane</location>
        <topology evidence="1">Multi-pass membrane protein</topology>
    </subcellularLocation>
</comment>
<gene>
    <name evidence="8" type="ORF">SCP_1303240</name>
</gene>
<keyword evidence="9" id="KW-1185">Reference proteome</keyword>
<dbReference type="OrthoDB" id="2218151at2759"/>
<feature type="transmembrane region" description="Helical" evidence="6">
    <location>
        <begin position="129"/>
        <end position="151"/>
    </location>
</feature>
<dbReference type="Pfam" id="PF01284">
    <property type="entry name" value="MARVEL"/>
    <property type="match status" value="1"/>
</dbReference>
<evidence type="ECO:0000256" key="6">
    <source>
        <dbReference type="SAM" id="Phobius"/>
    </source>
</evidence>
<dbReference type="EMBL" id="BFAD01000013">
    <property type="protein sequence ID" value="GBE88508.1"/>
    <property type="molecule type" value="Genomic_DNA"/>
</dbReference>
<dbReference type="AlphaFoldDB" id="A0A401H274"/>
<accession>A0A401H274</accession>
<feature type="domain" description="MARVEL" evidence="7">
    <location>
        <begin position="48"/>
        <end position="202"/>
    </location>
</feature>
<evidence type="ECO:0000256" key="5">
    <source>
        <dbReference type="SAM" id="MobiDB-lite"/>
    </source>
</evidence>
<feature type="transmembrane region" description="Helical" evidence="6">
    <location>
        <begin position="87"/>
        <end position="109"/>
    </location>
</feature>
<dbReference type="RefSeq" id="XP_027619421.1">
    <property type="nucleotide sequence ID" value="XM_027763620.1"/>
</dbReference>
<evidence type="ECO:0000313" key="8">
    <source>
        <dbReference type="EMBL" id="GBE88508.1"/>
    </source>
</evidence>
<proteinExistence type="predicted"/>
<evidence type="ECO:0000256" key="3">
    <source>
        <dbReference type="ARBA" id="ARBA00022989"/>
    </source>
</evidence>
<dbReference type="STRING" id="139825.A0A401H274"/>
<dbReference type="GO" id="GO:0016020">
    <property type="term" value="C:membrane"/>
    <property type="evidence" value="ECO:0007669"/>
    <property type="project" value="UniProtKB-SubCell"/>
</dbReference>
<feature type="region of interest" description="Disordered" evidence="5">
    <location>
        <begin position="343"/>
        <end position="363"/>
    </location>
</feature>
<comment type="caution">
    <text evidence="8">The sequence shown here is derived from an EMBL/GenBank/DDBJ whole genome shotgun (WGS) entry which is preliminary data.</text>
</comment>
<dbReference type="InterPro" id="IPR008253">
    <property type="entry name" value="Marvel"/>
</dbReference>
<evidence type="ECO:0000256" key="4">
    <source>
        <dbReference type="ARBA" id="ARBA00023136"/>
    </source>
</evidence>
<feature type="transmembrane region" description="Helical" evidence="6">
    <location>
        <begin position="187"/>
        <end position="207"/>
    </location>
</feature>
<organism evidence="8 9">
    <name type="scientific">Sparassis crispa</name>
    <dbReference type="NCBI Taxonomy" id="139825"/>
    <lineage>
        <taxon>Eukaryota</taxon>
        <taxon>Fungi</taxon>
        <taxon>Dikarya</taxon>
        <taxon>Basidiomycota</taxon>
        <taxon>Agaricomycotina</taxon>
        <taxon>Agaricomycetes</taxon>
        <taxon>Polyporales</taxon>
        <taxon>Sparassidaceae</taxon>
        <taxon>Sparassis</taxon>
    </lineage>
</organism>
<keyword evidence="2 6" id="KW-0812">Transmembrane</keyword>
<sequence length="363" mass="38341">MALLDSIQNALARVLPDKKPSLGMQASSTGIGNGGMVPFVDDMIVSKPAIVFHASQSFFNFLAMCCYASVAAFQAHWKIGPSGLSGFAVFISVVGILFPLFLLLVPVVYEKYNKGARLARAMAEPRVSFIFTGSGVAVSLLISFIVTISAWTEPGCKDSLKDPHASLGSSFRSGLGGWCSTKKAAAIFFWLAFGFWVASFVLTVLNWRNGKSSRPRDPPFTVPMDMDGDGQMDTGYDDEESNYATSVNKPAGTIEGADAAQSPFADTNAYAPPRTGYGPGSAFPSVPNVGAGQGQQPRPSIDAYGAFSDPAPTGFGAGEEEMETPRVSRTMQYADPYAAVRSSVAGSTGSAPPGYSTYNNGYP</sequence>
<keyword evidence="3 6" id="KW-1133">Transmembrane helix</keyword>
<evidence type="ECO:0000256" key="2">
    <source>
        <dbReference type="ARBA" id="ARBA00022692"/>
    </source>
</evidence>